<feature type="compositionally biased region" description="Polar residues" evidence="1">
    <location>
        <begin position="416"/>
        <end position="427"/>
    </location>
</feature>
<gene>
    <name evidence="2" type="ORF">PoMZ_11716</name>
</gene>
<feature type="region of interest" description="Disordered" evidence="1">
    <location>
        <begin position="1"/>
        <end position="144"/>
    </location>
</feature>
<feature type="compositionally biased region" description="Basic and acidic residues" evidence="1">
    <location>
        <begin position="350"/>
        <end position="360"/>
    </location>
</feature>
<feature type="compositionally biased region" description="Polar residues" evidence="1">
    <location>
        <begin position="34"/>
        <end position="50"/>
    </location>
</feature>
<feature type="compositionally biased region" description="Low complexity" evidence="1">
    <location>
        <begin position="367"/>
        <end position="386"/>
    </location>
</feature>
<feature type="compositionally biased region" description="Acidic residues" evidence="1">
    <location>
        <begin position="244"/>
        <end position="267"/>
    </location>
</feature>
<sequence>MPRPVRSRVAPAAPKGNAAGAARTAEPEPAKKAATNQVTQVEVVSDTSSDIYGLSDREIERQATRRASGGTTHAKPQQAKALEDSKNRRDAAMSRLDDLSSTSALEGPSTLRKASSSTVRAARRSSSRLRRSAPDASGLDVMDDSELFGGDFDDLDVDISLGEDSVLAGDQRSTDTSSFNVGLFRRGRPRQSSIVGRDDAPIRPSSRGPNTPSISTTFNIGTFKRRAREQSILGSRRKARQEPDETEPIANEDEPEDSVIGSDEEVIPESVIGSPSRRRTRGSDMRDREPSLPAMDTSREEGSSRKRKSTEGQDGSSKRPVLASSDVRQDSIESDSELSLPPLDDIPSTPDHDTARRAVVDDDDDILAPPASSSSSDASPTSWPSLRNLPRNRHRRAPSDSRKTPAPAHGEDVLSDMSSPPSLTHSPNYVAGKTKNTRGAAAASKNARKASPKLTTAELTAMLPKRRQRTARDDQSDDEFNSTIVANEADELSYVEGSRARRARRHARPLADSNAPLARVQATKGDKRRARRTYGSRATAGSDKENQDGEGEGETIQVAADEEYRSDDALADETLDATEGHVELTGKLSEELQQAAQKFKEVDRWQMEFEEVTEPSSSPGAGAAR</sequence>
<feature type="compositionally biased region" description="Basic residues" evidence="1">
    <location>
        <begin position="121"/>
        <end position="131"/>
    </location>
</feature>
<feature type="region of interest" description="Disordered" evidence="1">
    <location>
        <begin position="166"/>
        <end position="577"/>
    </location>
</feature>
<reference evidence="2 3" key="1">
    <citation type="journal article" date="2019" name="Mol. Biol. Evol.">
        <title>Blast fungal genomes show frequent chromosomal changes, gene gains and losses, and effector gene turnover.</title>
        <authorList>
            <person name="Gomez Luciano L.B."/>
            <person name="Jason Tsai I."/>
            <person name="Chuma I."/>
            <person name="Tosa Y."/>
            <person name="Chen Y.H."/>
            <person name="Li J.Y."/>
            <person name="Li M.Y."/>
            <person name="Jade Lu M.Y."/>
            <person name="Nakayashiki H."/>
            <person name="Li W.H."/>
        </authorList>
    </citation>
    <scope>NUCLEOTIDE SEQUENCE [LARGE SCALE GENOMIC DNA]</scope>
    <source>
        <strain evidence="2">MZ5-1-6</strain>
    </source>
</reference>
<feature type="compositionally biased region" description="Low complexity" evidence="1">
    <location>
        <begin position="10"/>
        <end position="24"/>
    </location>
</feature>
<name>A0A4P7NLC8_PYROR</name>
<dbReference type="Proteomes" id="UP000294847">
    <property type="component" value="Chromosome 5"/>
</dbReference>
<dbReference type="AlphaFoldDB" id="A0A4P7NLC8"/>
<evidence type="ECO:0000313" key="3">
    <source>
        <dbReference type="Proteomes" id="UP000294847"/>
    </source>
</evidence>
<feature type="compositionally biased region" description="Polar residues" evidence="1">
    <location>
        <begin position="207"/>
        <end position="220"/>
    </location>
</feature>
<evidence type="ECO:0000256" key="1">
    <source>
        <dbReference type="SAM" id="MobiDB-lite"/>
    </source>
</evidence>
<feature type="compositionally biased region" description="Basic and acidic residues" evidence="1">
    <location>
        <begin position="81"/>
        <end position="98"/>
    </location>
</feature>
<organism evidence="2 3">
    <name type="scientific">Pyricularia oryzae</name>
    <name type="common">Rice blast fungus</name>
    <name type="synonym">Magnaporthe oryzae</name>
    <dbReference type="NCBI Taxonomy" id="318829"/>
    <lineage>
        <taxon>Eukaryota</taxon>
        <taxon>Fungi</taxon>
        <taxon>Dikarya</taxon>
        <taxon>Ascomycota</taxon>
        <taxon>Pezizomycotina</taxon>
        <taxon>Sordariomycetes</taxon>
        <taxon>Sordariomycetidae</taxon>
        <taxon>Magnaporthales</taxon>
        <taxon>Pyriculariaceae</taxon>
        <taxon>Pyricularia</taxon>
    </lineage>
</organism>
<accession>A0A4P7NLC8</accession>
<proteinExistence type="predicted"/>
<dbReference type="EMBL" id="CP034208">
    <property type="protein sequence ID" value="QBZ62829.1"/>
    <property type="molecule type" value="Genomic_DNA"/>
</dbReference>
<evidence type="ECO:0000313" key="2">
    <source>
        <dbReference type="EMBL" id="QBZ62829.1"/>
    </source>
</evidence>
<protein>
    <submittedName>
        <fullName evidence="2">Uncharacterized protein</fullName>
    </submittedName>
</protein>
<feature type="compositionally biased region" description="Basic and acidic residues" evidence="1">
    <location>
        <begin position="281"/>
        <end position="290"/>
    </location>
</feature>